<dbReference type="EMBL" id="JBBWWQ010000012">
    <property type="protein sequence ID" value="KAK8934309.1"/>
    <property type="molecule type" value="Genomic_DNA"/>
</dbReference>
<proteinExistence type="predicted"/>
<dbReference type="Proteomes" id="UP001418222">
    <property type="component" value="Unassembled WGS sequence"/>
</dbReference>
<accession>A0AAP0G2D6</accession>
<keyword evidence="3" id="KW-1185">Reference proteome</keyword>
<organism evidence="2 3">
    <name type="scientific">Platanthera zijinensis</name>
    <dbReference type="NCBI Taxonomy" id="2320716"/>
    <lineage>
        <taxon>Eukaryota</taxon>
        <taxon>Viridiplantae</taxon>
        <taxon>Streptophyta</taxon>
        <taxon>Embryophyta</taxon>
        <taxon>Tracheophyta</taxon>
        <taxon>Spermatophyta</taxon>
        <taxon>Magnoliopsida</taxon>
        <taxon>Liliopsida</taxon>
        <taxon>Asparagales</taxon>
        <taxon>Orchidaceae</taxon>
        <taxon>Orchidoideae</taxon>
        <taxon>Orchideae</taxon>
        <taxon>Orchidinae</taxon>
        <taxon>Platanthera</taxon>
    </lineage>
</organism>
<name>A0AAP0G2D6_9ASPA</name>
<evidence type="ECO:0000313" key="2">
    <source>
        <dbReference type="EMBL" id="KAK8934309.1"/>
    </source>
</evidence>
<feature type="compositionally biased region" description="Polar residues" evidence="1">
    <location>
        <begin position="46"/>
        <end position="61"/>
    </location>
</feature>
<sequence length="119" mass="13459">MHESMMNESKKNMDSRYQQGSAAGGGLLEILSSEQRSRNNQRRKTTGTSLDLNRNCENTPPISDRLLEESPGKQITTLKLRKLKTKIGYENGVNERSLRARSFASFHGKVFVLTQNEKS</sequence>
<gene>
    <name evidence="2" type="ORF">KSP39_PZI015119</name>
</gene>
<evidence type="ECO:0000256" key="1">
    <source>
        <dbReference type="SAM" id="MobiDB-lite"/>
    </source>
</evidence>
<evidence type="ECO:0000313" key="3">
    <source>
        <dbReference type="Proteomes" id="UP001418222"/>
    </source>
</evidence>
<protein>
    <submittedName>
        <fullName evidence="2">Uncharacterized protein</fullName>
    </submittedName>
</protein>
<reference evidence="2 3" key="1">
    <citation type="journal article" date="2022" name="Nat. Plants">
        <title>Genomes of leafy and leafless Platanthera orchids illuminate the evolution of mycoheterotrophy.</title>
        <authorList>
            <person name="Li M.H."/>
            <person name="Liu K.W."/>
            <person name="Li Z."/>
            <person name="Lu H.C."/>
            <person name="Ye Q.L."/>
            <person name="Zhang D."/>
            <person name="Wang J.Y."/>
            <person name="Li Y.F."/>
            <person name="Zhong Z.M."/>
            <person name="Liu X."/>
            <person name="Yu X."/>
            <person name="Liu D.K."/>
            <person name="Tu X.D."/>
            <person name="Liu B."/>
            <person name="Hao Y."/>
            <person name="Liao X.Y."/>
            <person name="Jiang Y.T."/>
            <person name="Sun W.H."/>
            <person name="Chen J."/>
            <person name="Chen Y.Q."/>
            <person name="Ai Y."/>
            <person name="Zhai J.W."/>
            <person name="Wu S.S."/>
            <person name="Zhou Z."/>
            <person name="Hsiao Y.Y."/>
            <person name="Wu W.L."/>
            <person name="Chen Y.Y."/>
            <person name="Lin Y.F."/>
            <person name="Hsu J.L."/>
            <person name="Li C.Y."/>
            <person name="Wang Z.W."/>
            <person name="Zhao X."/>
            <person name="Zhong W.Y."/>
            <person name="Ma X.K."/>
            <person name="Ma L."/>
            <person name="Huang J."/>
            <person name="Chen G.Z."/>
            <person name="Huang M.Z."/>
            <person name="Huang L."/>
            <person name="Peng D.H."/>
            <person name="Luo Y.B."/>
            <person name="Zou S.Q."/>
            <person name="Chen S.P."/>
            <person name="Lan S."/>
            <person name="Tsai W.C."/>
            <person name="Van de Peer Y."/>
            <person name="Liu Z.J."/>
        </authorList>
    </citation>
    <scope>NUCLEOTIDE SEQUENCE [LARGE SCALE GENOMIC DNA]</scope>
    <source>
        <strain evidence="2">Lor287</strain>
    </source>
</reference>
<comment type="caution">
    <text evidence="2">The sequence shown here is derived from an EMBL/GenBank/DDBJ whole genome shotgun (WGS) entry which is preliminary data.</text>
</comment>
<feature type="compositionally biased region" description="Basic and acidic residues" evidence="1">
    <location>
        <begin position="1"/>
        <end position="14"/>
    </location>
</feature>
<dbReference type="AlphaFoldDB" id="A0AAP0G2D6"/>
<feature type="region of interest" description="Disordered" evidence="1">
    <location>
        <begin position="1"/>
        <end position="67"/>
    </location>
</feature>